<proteinExistence type="predicted"/>
<comment type="caution">
    <text evidence="1">The sequence shown here is derived from an EMBL/GenBank/DDBJ whole genome shotgun (WGS) entry which is preliminary data.</text>
</comment>
<keyword evidence="2" id="KW-1185">Reference proteome</keyword>
<dbReference type="OrthoDB" id="789445at2"/>
<name>A0A4U6R650_9GAMM</name>
<protein>
    <submittedName>
        <fullName evidence="1">Uncharacterized protein</fullName>
    </submittedName>
</protein>
<reference evidence="1 2" key="1">
    <citation type="submission" date="2019-05" db="EMBL/GenBank/DDBJ databases">
        <title>Marinobacter panjinensis sp. nov., a moderately halophilic bacterium isolated from sea tidal flat environment.</title>
        <authorList>
            <person name="Yang W."/>
            <person name="An M."/>
            <person name="He W."/>
            <person name="Luo X."/>
            <person name="Zhu L."/>
            <person name="Chen G."/>
            <person name="Zhang Y."/>
            <person name="Wang Y."/>
        </authorList>
    </citation>
    <scope>NUCLEOTIDE SEQUENCE [LARGE SCALE GENOMIC DNA]</scope>
    <source>
        <strain evidence="1 2">PJ-16</strain>
    </source>
</reference>
<dbReference type="Proteomes" id="UP000308488">
    <property type="component" value="Unassembled WGS sequence"/>
</dbReference>
<evidence type="ECO:0000313" key="1">
    <source>
        <dbReference type="EMBL" id="TKV69149.1"/>
    </source>
</evidence>
<dbReference type="RefSeq" id="WP_137436764.1">
    <property type="nucleotide sequence ID" value="NZ_SZYH01000001.1"/>
</dbReference>
<evidence type="ECO:0000313" key="2">
    <source>
        <dbReference type="Proteomes" id="UP000308488"/>
    </source>
</evidence>
<organism evidence="1 2">
    <name type="scientific">Marinobacter panjinensis</name>
    <dbReference type="NCBI Taxonomy" id="2576384"/>
    <lineage>
        <taxon>Bacteria</taxon>
        <taxon>Pseudomonadati</taxon>
        <taxon>Pseudomonadota</taxon>
        <taxon>Gammaproteobacteria</taxon>
        <taxon>Pseudomonadales</taxon>
        <taxon>Marinobacteraceae</taxon>
        <taxon>Marinobacter</taxon>
    </lineage>
</organism>
<gene>
    <name evidence="1" type="ORF">FDP08_14125</name>
</gene>
<dbReference type="AlphaFoldDB" id="A0A4U6R650"/>
<dbReference type="EMBL" id="SZYH01000001">
    <property type="protein sequence ID" value="TKV69149.1"/>
    <property type="molecule type" value="Genomic_DNA"/>
</dbReference>
<accession>A0A4U6R650</accession>
<sequence>MALLVPSAGAPAPVNSALCNQRSHIPMEIEDLKSIRDQHDIFGKKLFAICDGNLFPANALYLSILNRSLEIFDGFVLLAEHGNYSCCMAMLRMQLDNVMRFYGILITKDPHATANLVLNGTHLCRLSDVKGKKLTDTYLTKRLGAQNDWVGRVYKLTSGYVHLSDQHFYHFLGRSKASDQAERHYYLSSNDSHVDPVHKEQLVQAFKVTTVGIFELFYEWEKISRKYNPDTLFQEYASNA</sequence>